<dbReference type="EMBL" id="KN837105">
    <property type="protein sequence ID" value="KIJ46928.1"/>
    <property type="molecule type" value="Genomic_DNA"/>
</dbReference>
<feature type="transmembrane region" description="Helical" evidence="2">
    <location>
        <begin position="45"/>
        <end position="72"/>
    </location>
</feature>
<gene>
    <name evidence="4" type="ORF">M422DRAFT_249672</name>
</gene>
<sequence length="334" mass="36570">MANVNDTFGSWFVGVEVSLVAFGFSILQCWLFFQQWHKERFTLKLVVALTLHVVLGFVLVFLTSHALYYYLVTSITNPAALKEIIWSFKAEPWVSEAIVTLTHLFYILRIFFINKSYILCGVLLILTLSHTVLDYVAAGLELSVTGLAAEDLTARLAEAGLSLDLVIDVIIMFAMFHFFYTSRTQVKSTQNLLNRLAIYTFASGFITVVANAVILATFLTQPTSQIYSGASFVLPHLYSNCLLAVLNSRKSLRDRYDTGTIVGGGSSSLPGPSLPVFTLSSSQGTTAGDTDSPGASELFPMGNTKGEPKRAENYVDDQIRSVNESVGNDGVLAV</sequence>
<dbReference type="PANTHER" id="PTHR40465">
    <property type="entry name" value="CHROMOSOME 1, WHOLE GENOME SHOTGUN SEQUENCE"/>
    <property type="match status" value="1"/>
</dbReference>
<proteinExistence type="predicted"/>
<protein>
    <recommendedName>
        <fullName evidence="3">DUF6534 domain-containing protein</fullName>
    </recommendedName>
</protein>
<evidence type="ECO:0000256" key="2">
    <source>
        <dbReference type="SAM" id="Phobius"/>
    </source>
</evidence>
<keyword evidence="2" id="KW-1133">Transmembrane helix</keyword>
<dbReference type="HOGENOM" id="CLU_046025_5_3_1"/>
<feature type="transmembrane region" description="Helical" evidence="2">
    <location>
        <begin position="160"/>
        <end position="180"/>
    </location>
</feature>
<dbReference type="OrthoDB" id="3270417at2759"/>
<feature type="compositionally biased region" description="Basic and acidic residues" evidence="1">
    <location>
        <begin position="306"/>
        <end position="319"/>
    </location>
</feature>
<feature type="transmembrane region" description="Helical" evidence="2">
    <location>
        <begin position="12"/>
        <end position="33"/>
    </location>
</feature>
<evidence type="ECO:0000313" key="4">
    <source>
        <dbReference type="EMBL" id="KIJ46928.1"/>
    </source>
</evidence>
<dbReference type="Pfam" id="PF20152">
    <property type="entry name" value="DUF6534"/>
    <property type="match status" value="1"/>
</dbReference>
<keyword evidence="2" id="KW-0472">Membrane</keyword>
<evidence type="ECO:0000313" key="5">
    <source>
        <dbReference type="Proteomes" id="UP000054279"/>
    </source>
</evidence>
<reference evidence="4 5" key="1">
    <citation type="submission" date="2014-06" db="EMBL/GenBank/DDBJ databases">
        <title>Evolutionary Origins and Diversification of the Mycorrhizal Mutualists.</title>
        <authorList>
            <consortium name="DOE Joint Genome Institute"/>
            <consortium name="Mycorrhizal Genomics Consortium"/>
            <person name="Kohler A."/>
            <person name="Kuo A."/>
            <person name="Nagy L.G."/>
            <person name="Floudas D."/>
            <person name="Copeland A."/>
            <person name="Barry K.W."/>
            <person name="Cichocki N."/>
            <person name="Veneault-Fourrey C."/>
            <person name="LaButti K."/>
            <person name="Lindquist E.A."/>
            <person name="Lipzen A."/>
            <person name="Lundell T."/>
            <person name="Morin E."/>
            <person name="Murat C."/>
            <person name="Riley R."/>
            <person name="Ohm R."/>
            <person name="Sun H."/>
            <person name="Tunlid A."/>
            <person name="Henrissat B."/>
            <person name="Grigoriev I.V."/>
            <person name="Hibbett D.S."/>
            <person name="Martin F."/>
        </authorList>
    </citation>
    <scope>NUCLEOTIDE SEQUENCE [LARGE SCALE GENOMIC DNA]</scope>
    <source>
        <strain evidence="4 5">SS14</strain>
    </source>
</reference>
<dbReference type="Proteomes" id="UP000054279">
    <property type="component" value="Unassembled WGS sequence"/>
</dbReference>
<name>A0A0C9W587_SPHS4</name>
<feature type="compositionally biased region" description="Polar residues" evidence="1">
    <location>
        <begin position="280"/>
        <end position="289"/>
    </location>
</feature>
<organism evidence="4 5">
    <name type="scientific">Sphaerobolus stellatus (strain SS14)</name>
    <dbReference type="NCBI Taxonomy" id="990650"/>
    <lineage>
        <taxon>Eukaryota</taxon>
        <taxon>Fungi</taxon>
        <taxon>Dikarya</taxon>
        <taxon>Basidiomycota</taxon>
        <taxon>Agaricomycotina</taxon>
        <taxon>Agaricomycetes</taxon>
        <taxon>Phallomycetidae</taxon>
        <taxon>Geastrales</taxon>
        <taxon>Sphaerobolaceae</taxon>
        <taxon>Sphaerobolus</taxon>
    </lineage>
</organism>
<keyword evidence="5" id="KW-1185">Reference proteome</keyword>
<evidence type="ECO:0000259" key="3">
    <source>
        <dbReference type="Pfam" id="PF20152"/>
    </source>
</evidence>
<accession>A0A0C9W587</accession>
<keyword evidence="2" id="KW-0812">Transmembrane</keyword>
<feature type="transmembrane region" description="Helical" evidence="2">
    <location>
        <begin position="192"/>
        <end position="220"/>
    </location>
</feature>
<dbReference type="InterPro" id="IPR045339">
    <property type="entry name" value="DUF6534"/>
</dbReference>
<feature type="transmembrane region" description="Helical" evidence="2">
    <location>
        <begin position="226"/>
        <end position="246"/>
    </location>
</feature>
<dbReference type="AlphaFoldDB" id="A0A0C9W587"/>
<feature type="transmembrane region" description="Helical" evidence="2">
    <location>
        <begin position="119"/>
        <end position="140"/>
    </location>
</feature>
<feature type="transmembrane region" description="Helical" evidence="2">
    <location>
        <begin position="92"/>
        <end position="112"/>
    </location>
</feature>
<feature type="region of interest" description="Disordered" evidence="1">
    <location>
        <begin position="280"/>
        <end position="334"/>
    </location>
</feature>
<evidence type="ECO:0000256" key="1">
    <source>
        <dbReference type="SAM" id="MobiDB-lite"/>
    </source>
</evidence>
<feature type="domain" description="DUF6534" evidence="3">
    <location>
        <begin position="165"/>
        <end position="251"/>
    </location>
</feature>
<dbReference type="PANTHER" id="PTHR40465:SF1">
    <property type="entry name" value="DUF6534 DOMAIN-CONTAINING PROTEIN"/>
    <property type="match status" value="1"/>
</dbReference>